<dbReference type="GO" id="GO:0005730">
    <property type="term" value="C:nucleolus"/>
    <property type="evidence" value="ECO:0007669"/>
    <property type="project" value="TreeGrafter"/>
</dbReference>
<accession>A0A8D2I5S2</accession>
<reference evidence="1" key="2">
    <citation type="submission" date="2025-09" db="UniProtKB">
        <authorList>
            <consortium name="Ensembl"/>
        </authorList>
    </citation>
    <scope>IDENTIFICATION</scope>
</reference>
<organism evidence="1 2">
    <name type="scientific">Urocitellus parryii</name>
    <name type="common">Arctic ground squirrel</name>
    <name type="synonym">Spermophilus parryii</name>
    <dbReference type="NCBI Taxonomy" id="9999"/>
    <lineage>
        <taxon>Eukaryota</taxon>
        <taxon>Metazoa</taxon>
        <taxon>Chordata</taxon>
        <taxon>Craniata</taxon>
        <taxon>Vertebrata</taxon>
        <taxon>Euteleostomi</taxon>
        <taxon>Mammalia</taxon>
        <taxon>Eutheria</taxon>
        <taxon>Euarchontoglires</taxon>
        <taxon>Glires</taxon>
        <taxon>Rodentia</taxon>
        <taxon>Sciuromorpha</taxon>
        <taxon>Sciuridae</taxon>
        <taxon>Xerinae</taxon>
        <taxon>Marmotini</taxon>
        <taxon>Urocitellus</taxon>
    </lineage>
</organism>
<proteinExistence type="predicted"/>
<keyword evidence="2" id="KW-1185">Reference proteome</keyword>
<evidence type="ECO:0000313" key="1">
    <source>
        <dbReference type="Ensembl" id="ENSUPAP00010026351.1"/>
    </source>
</evidence>
<sequence length="64" mass="7378">MAKNKLRGQKSRSVFYISSQKKKKKTLKAKNKAKPITPNLKKINIMKPVHVEKATKSMTPVIQW</sequence>
<dbReference type="Ensembl" id="ENSUPAT00010029998.1">
    <property type="protein sequence ID" value="ENSUPAP00010026351.1"/>
    <property type="gene ID" value="ENSUPAG00010020838.1"/>
</dbReference>
<dbReference type="Pfam" id="PF15679">
    <property type="entry name" value="DUF4665"/>
    <property type="match status" value="1"/>
</dbReference>
<dbReference type="InterPro" id="IPR031389">
    <property type="entry name" value="RBIS"/>
</dbReference>
<dbReference type="AlphaFoldDB" id="A0A8D2I5S2"/>
<dbReference type="PANTHER" id="PTHR35544:SF4">
    <property type="entry name" value="RIBOSOMAL BIOGENESIS FACTOR"/>
    <property type="match status" value="1"/>
</dbReference>
<dbReference type="GeneTree" id="ENSGT01150000287699"/>
<name>A0A8D2I5S2_UROPR</name>
<dbReference type="Proteomes" id="UP000694417">
    <property type="component" value="Unplaced"/>
</dbReference>
<evidence type="ECO:0000313" key="2">
    <source>
        <dbReference type="Proteomes" id="UP000694417"/>
    </source>
</evidence>
<dbReference type="PANTHER" id="PTHR35544">
    <property type="entry name" value="RIBOSOMAL BIOGENESIS FACTOR"/>
    <property type="match status" value="1"/>
</dbReference>
<protein>
    <submittedName>
        <fullName evidence="1">Uncharacterized protein</fullName>
    </submittedName>
</protein>
<reference evidence="1" key="1">
    <citation type="submission" date="2025-08" db="UniProtKB">
        <authorList>
            <consortium name="Ensembl"/>
        </authorList>
    </citation>
    <scope>IDENTIFICATION</scope>
</reference>
<dbReference type="GO" id="GO:0042254">
    <property type="term" value="P:ribosome biogenesis"/>
    <property type="evidence" value="ECO:0007669"/>
    <property type="project" value="InterPro"/>
</dbReference>